<evidence type="ECO:0000313" key="2">
    <source>
        <dbReference type="Proteomes" id="UP000318825"/>
    </source>
</evidence>
<dbReference type="AlphaFoldDB" id="A0A4Y3WE10"/>
<proteinExistence type="predicted"/>
<sequence>MIAAARLTPRYLFMAIAPWIDVHCHYDTFLERSATLQGRQARIAGPLDMTGTGFAELPAWSVFERSGHQFA</sequence>
<accession>A0A4Y3WE10</accession>
<comment type="caution">
    <text evidence="1">The sequence shown here is derived from an EMBL/GenBank/DDBJ whole genome shotgun (WGS) entry which is preliminary data.</text>
</comment>
<reference evidence="1 2" key="1">
    <citation type="submission" date="2019-06" db="EMBL/GenBank/DDBJ databases">
        <title>Whole genome shotgun sequence of Nitrobacter winogradskyi NBRC 14297.</title>
        <authorList>
            <person name="Hosoyama A."/>
            <person name="Uohara A."/>
            <person name="Ohji S."/>
            <person name="Ichikawa N."/>
        </authorList>
    </citation>
    <scope>NUCLEOTIDE SEQUENCE [LARGE SCALE GENOMIC DNA]</scope>
    <source>
        <strain evidence="1 2">NBRC 14297</strain>
    </source>
</reference>
<dbReference type="EMBL" id="BJNF01000080">
    <property type="protein sequence ID" value="GEC16875.1"/>
    <property type="molecule type" value="Genomic_DNA"/>
</dbReference>
<organism evidence="1 2">
    <name type="scientific">Nitrobacter winogradskyi</name>
    <name type="common">Nitrobacter agilis</name>
    <dbReference type="NCBI Taxonomy" id="913"/>
    <lineage>
        <taxon>Bacteria</taxon>
        <taxon>Pseudomonadati</taxon>
        <taxon>Pseudomonadota</taxon>
        <taxon>Alphaproteobacteria</taxon>
        <taxon>Hyphomicrobiales</taxon>
        <taxon>Nitrobacteraceae</taxon>
        <taxon>Nitrobacter</taxon>
    </lineage>
</organism>
<protein>
    <submittedName>
        <fullName evidence="1">Uncharacterized protein</fullName>
    </submittedName>
</protein>
<name>A0A4Y3WE10_NITWI</name>
<evidence type="ECO:0000313" key="1">
    <source>
        <dbReference type="EMBL" id="GEC16875.1"/>
    </source>
</evidence>
<gene>
    <name evidence="1" type="ORF">NWI01_27670</name>
</gene>
<dbReference type="Proteomes" id="UP000318825">
    <property type="component" value="Unassembled WGS sequence"/>
</dbReference>